<dbReference type="InterPro" id="IPR006342">
    <property type="entry name" value="FkbM_mtfrase"/>
</dbReference>
<sequence>MIGGPVGLADAQSARQNCVECHGVTIPLDTPLARRVITPAILTAILSGRYEANEARFLPEIVEPGDRVLEIGAGIGVISTLLARLPEVAHIVAVEANPRLIPMIREVHALNGVSGVTLINTILGKGAARAPFYLRRDFWMSSMSPGPEPYEECIEVGTSDLDALLRRERISLIICDVEGAETVLFSGTDLSGVDRVYLELHDHLTGIAGIARVFGDMAAQGLAYDPRGSSGQIVLFRRARENEVLRPYRG</sequence>
<keyword evidence="2" id="KW-0949">S-adenosyl-L-methionine</keyword>
<evidence type="ECO:0000313" key="5">
    <source>
        <dbReference type="Proteomes" id="UP000655420"/>
    </source>
</evidence>
<protein>
    <submittedName>
        <fullName evidence="4">FkbM family methyltransferase</fullName>
    </submittedName>
</protein>
<feature type="domain" description="TRM5/TYW2-like methyltransferase" evidence="3">
    <location>
        <begin position="51"/>
        <end position="117"/>
    </location>
</feature>
<keyword evidence="1" id="KW-0808">Transferase</keyword>
<dbReference type="AlphaFoldDB" id="A0A8J7M8R9"/>
<dbReference type="CDD" id="cd02440">
    <property type="entry name" value="AdoMet_MTases"/>
    <property type="match status" value="1"/>
</dbReference>
<dbReference type="NCBIfam" id="TIGR01444">
    <property type="entry name" value="fkbM_fam"/>
    <property type="match status" value="1"/>
</dbReference>
<keyword evidence="5" id="KW-1185">Reference proteome</keyword>
<dbReference type="PANTHER" id="PTHR34203:SF15">
    <property type="entry name" value="SLL1173 PROTEIN"/>
    <property type="match status" value="1"/>
</dbReference>
<dbReference type="PANTHER" id="PTHR34203">
    <property type="entry name" value="METHYLTRANSFERASE, FKBM FAMILY PROTEIN"/>
    <property type="match status" value="1"/>
</dbReference>
<gene>
    <name evidence="4" type="ORF">H0I76_16060</name>
</gene>
<dbReference type="Pfam" id="PF02475">
    <property type="entry name" value="TRM5-TYW2_MTfase"/>
    <property type="match status" value="1"/>
</dbReference>
<reference evidence="4" key="1">
    <citation type="submission" date="2020-12" db="EMBL/GenBank/DDBJ databases">
        <title>Bacterial taxonomy.</title>
        <authorList>
            <person name="Pan X."/>
        </authorList>
    </citation>
    <scope>NUCLEOTIDE SEQUENCE</scope>
    <source>
        <strain evidence="4">M0105</strain>
    </source>
</reference>
<keyword evidence="4" id="KW-0489">Methyltransferase</keyword>
<dbReference type="GO" id="GO:0008168">
    <property type="term" value="F:methyltransferase activity"/>
    <property type="evidence" value="ECO:0007669"/>
    <property type="project" value="UniProtKB-KW"/>
</dbReference>
<evidence type="ECO:0000256" key="2">
    <source>
        <dbReference type="ARBA" id="ARBA00022691"/>
    </source>
</evidence>
<dbReference type="GO" id="GO:0032259">
    <property type="term" value="P:methylation"/>
    <property type="evidence" value="ECO:0007669"/>
    <property type="project" value="UniProtKB-KW"/>
</dbReference>
<dbReference type="Gene3D" id="3.40.50.150">
    <property type="entry name" value="Vaccinia Virus protein VP39"/>
    <property type="match status" value="1"/>
</dbReference>
<comment type="caution">
    <text evidence="4">The sequence shown here is derived from an EMBL/GenBank/DDBJ whole genome shotgun (WGS) entry which is preliminary data.</text>
</comment>
<dbReference type="RefSeq" id="WP_200612052.1">
    <property type="nucleotide sequence ID" value="NZ_JAEHHL010000010.1"/>
</dbReference>
<dbReference type="EMBL" id="JAEHHL010000010">
    <property type="protein sequence ID" value="MBK0400714.1"/>
    <property type="molecule type" value="Genomic_DNA"/>
</dbReference>
<organism evidence="4 5">
    <name type="scientific">Thermohalobaculum xanthum</name>
    <dbReference type="NCBI Taxonomy" id="2753746"/>
    <lineage>
        <taxon>Bacteria</taxon>
        <taxon>Pseudomonadati</taxon>
        <taxon>Pseudomonadota</taxon>
        <taxon>Alphaproteobacteria</taxon>
        <taxon>Rhodobacterales</taxon>
        <taxon>Paracoccaceae</taxon>
        <taxon>Thermohalobaculum</taxon>
    </lineage>
</organism>
<proteinExistence type="predicted"/>
<dbReference type="SUPFAM" id="SSF53335">
    <property type="entry name" value="S-adenosyl-L-methionine-dependent methyltransferases"/>
    <property type="match status" value="1"/>
</dbReference>
<evidence type="ECO:0000256" key="1">
    <source>
        <dbReference type="ARBA" id="ARBA00022679"/>
    </source>
</evidence>
<evidence type="ECO:0000259" key="3">
    <source>
        <dbReference type="Pfam" id="PF02475"/>
    </source>
</evidence>
<dbReference type="Proteomes" id="UP000655420">
    <property type="component" value="Unassembled WGS sequence"/>
</dbReference>
<dbReference type="InterPro" id="IPR029063">
    <property type="entry name" value="SAM-dependent_MTases_sf"/>
</dbReference>
<name>A0A8J7M8R9_9RHOB</name>
<evidence type="ECO:0000313" key="4">
    <source>
        <dbReference type="EMBL" id="MBK0400714.1"/>
    </source>
</evidence>
<dbReference type="InterPro" id="IPR056743">
    <property type="entry name" value="TRM5-TYW2-like_MTfase"/>
</dbReference>
<accession>A0A8J7M8R9</accession>
<dbReference type="InterPro" id="IPR052514">
    <property type="entry name" value="SAM-dependent_MTase"/>
</dbReference>